<evidence type="ECO:0000313" key="11">
    <source>
        <dbReference type="Proteomes" id="UP000767446"/>
    </source>
</evidence>
<dbReference type="InterPro" id="IPR016181">
    <property type="entry name" value="Acyl_CoA_acyltransferase"/>
</dbReference>
<keyword evidence="7 8" id="KW-0802">TPR repeat</keyword>
<feature type="domain" description="N-acetyltransferase" evidence="9">
    <location>
        <begin position="1100"/>
        <end position="1249"/>
    </location>
</feature>
<dbReference type="EMBL" id="JADQBC010000020">
    <property type="protein sequence ID" value="MBR8827123.1"/>
    <property type="molecule type" value="Genomic_DNA"/>
</dbReference>
<dbReference type="GO" id="GO:0097363">
    <property type="term" value="F:protein O-acetylglucosaminyltransferase activity"/>
    <property type="evidence" value="ECO:0007669"/>
    <property type="project" value="UniProtKB-EC"/>
</dbReference>
<dbReference type="Gene3D" id="3.40.50.11380">
    <property type="match status" value="1"/>
</dbReference>
<dbReference type="PANTHER" id="PTHR44366:SF1">
    <property type="entry name" value="UDP-N-ACETYLGLUCOSAMINE--PEPTIDE N-ACETYLGLUCOSAMINYLTRANSFERASE 110 KDA SUBUNIT"/>
    <property type="match status" value="1"/>
</dbReference>
<evidence type="ECO:0000256" key="7">
    <source>
        <dbReference type="ARBA" id="ARBA00022803"/>
    </source>
</evidence>
<feature type="repeat" description="TPR" evidence="8">
    <location>
        <begin position="532"/>
        <end position="565"/>
    </location>
</feature>
<dbReference type="Gene3D" id="3.40.50.2000">
    <property type="entry name" value="Glycogen Phosphorylase B"/>
    <property type="match status" value="1"/>
</dbReference>
<dbReference type="Gene3D" id="1.25.40.10">
    <property type="entry name" value="Tetratricopeptide repeat domain"/>
    <property type="match status" value="3"/>
</dbReference>
<dbReference type="SUPFAM" id="SSF48452">
    <property type="entry name" value="TPR-like"/>
    <property type="match status" value="1"/>
</dbReference>
<dbReference type="Pfam" id="PF00515">
    <property type="entry name" value="TPR_1"/>
    <property type="match status" value="1"/>
</dbReference>
<keyword evidence="4" id="KW-0328">Glycosyltransferase</keyword>
<evidence type="ECO:0000256" key="3">
    <source>
        <dbReference type="ARBA" id="ARBA00011970"/>
    </source>
</evidence>
<evidence type="ECO:0000256" key="2">
    <source>
        <dbReference type="ARBA" id="ARBA00005386"/>
    </source>
</evidence>
<dbReference type="SMART" id="SM00028">
    <property type="entry name" value="TPR"/>
    <property type="match status" value="6"/>
</dbReference>
<feature type="repeat" description="TPR" evidence="8">
    <location>
        <begin position="464"/>
        <end position="497"/>
    </location>
</feature>
<dbReference type="InterPro" id="IPR029489">
    <property type="entry name" value="OGT/SEC/SPY_C"/>
</dbReference>
<feature type="repeat" description="TPR" evidence="8">
    <location>
        <begin position="600"/>
        <end position="633"/>
    </location>
</feature>
<feature type="domain" description="N-acetyltransferase" evidence="9">
    <location>
        <begin position="1255"/>
        <end position="1401"/>
    </location>
</feature>
<evidence type="ECO:0000256" key="6">
    <source>
        <dbReference type="ARBA" id="ARBA00022737"/>
    </source>
</evidence>
<dbReference type="InterPro" id="IPR011990">
    <property type="entry name" value="TPR-like_helical_dom_sf"/>
</dbReference>
<evidence type="ECO:0000313" key="10">
    <source>
        <dbReference type="EMBL" id="MBR8827123.1"/>
    </source>
</evidence>
<dbReference type="PROSITE" id="PS51186">
    <property type="entry name" value="GNAT"/>
    <property type="match status" value="2"/>
</dbReference>
<dbReference type="InterPro" id="IPR037919">
    <property type="entry name" value="OGT"/>
</dbReference>
<accession>A0A941GX35</accession>
<dbReference type="SUPFAM" id="SSF55729">
    <property type="entry name" value="Acyl-CoA N-acyltransferases (Nat)"/>
    <property type="match status" value="1"/>
</dbReference>
<gene>
    <name evidence="10" type="ORF">DSM107014_04325</name>
</gene>
<dbReference type="EC" id="2.4.1.255" evidence="3"/>
<organism evidence="10 11">
    <name type="scientific">Gomphosphaeria aponina SAG 52.96 = DSM 107014</name>
    <dbReference type="NCBI Taxonomy" id="1521640"/>
    <lineage>
        <taxon>Bacteria</taxon>
        <taxon>Bacillati</taxon>
        <taxon>Cyanobacteriota</taxon>
        <taxon>Cyanophyceae</taxon>
        <taxon>Oscillatoriophycideae</taxon>
        <taxon>Chroococcales</taxon>
        <taxon>Gomphosphaeriaceae</taxon>
        <taxon>Gomphosphaeria</taxon>
    </lineage>
</organism>
<evidence type="ECO:0000256" key="8">
    <source>
        <dbReference type="PROSITE-ProRule" id="PRU00339"/>
    </source>
</evidence>
<evidence type="ECO:0000256" key="1">
    <source>
        <dbReference type="ARBA" id="ARBA00004922"/>
    </source>
</evidence>
<feature type="repeat" description="TPR" evidence="8">
    <location>
        <begin position="498"/>
        <end position="531"/>
    </location>
</feature>
<dbReference type="NCBIfam" id="TIGR03032">
    <property type="entry name" value="TIGR03032 family protein"/>
    <property type="match status" value="1"/>
</dbReference>
<dbReference type="PANTHER" id="PTHR44366">
    <property type="entry name" value="UDP-N-ACETYLGLUCOSAMINE--PEPTIDE N-ACETYLGLUCOSAMINYLTRANSFERASE 110 KDA SUBUNIT"/>
    <property type="match status" value="1"/>
</dbReference>
<dbReference type="Pfam" id="PF13432">
    <property type="entry name" value="TPR_16"/>
    <property type="match status" value="1"/>
</dbReference>
<comment type="pathway">
    <text evidence="1">Protein modification; protein glycosylation.</text>
</comment>
<keyword evidence="6" id="KW-0677">Repeat</keyword>
<dbReference type="InterPro" id="IPR017481">
    <property type="entry name" value="CHP03032"/>
</dbReference>
<comment type="similarity">
    <text evidence="2">Belongs to the glycosyltransferase 41 family. O-GlcNAc transferase subfamily.</text>
</comment>
<feature type="repeat" description="TPR" evidence="8">
    <location>
        <begin position="430"/>
        <end position="463"/>
    </location>
</feature>
<sequence length="1401" mass="158292">MTTQPPVELICSEYWLSWLEEHNLSIALSTYQTNRIFFIGKKPDGTLSGFERFFDRAMGLYQQENSLYLATRYQIWRFDNMLTSGQLHQKSYDALYVPTIGYTTADLNTHDLVLDNNGDLIFVNTKYSCLAKLKPGFSFEPIWQPSFISGLTPEDRCHLNGLAQVGGKPKYVTACSRSDVAAAWRGRRQNGGVVIEIESKEIITTGLSMPHSPRYYQGKLWVLNSGSGELGYIESDKFQPVTFCPGFVRGLAFWQNFAIVGMSKPRDRSFNGLALDETLAKKDATAKCGVMVIDLNNGQVAHWLEFEGVVTELFDVVVLPGVKQPMALGFKTDEIQRLVNFPGNLTLPVVKKDDANVQATVGAGLETISETNNNLNIKTHPNPVSETNNNLNIKTHPNPDANEDNLNIKTHPNQVIAEYEKIIAAAPDNIPAYNELGKLYTAEKQYQKAKTCFEKIIQIKPESAPAYTNLGAVFQQMGDIQGAIQAYETAIQLKPNFPLPYLNLGRLFISQKQFPQAGQCYQKALQLQPNNPEVYLELGNLLKGQERIEEAIKAYQTAMKLQPNYIPACLNLGAAWQMRGASQLAKQCYQRVLQAQPDNDFALGNLGIILTEEGDFLGAAKLYQQVIKINPNNTTTFYHFCDLLRQMCHWENHNELERELISRTEKHLRENNSDQLLPLTLNYFNIEPALHKAVASHYAARVEEKMAGMQGKTTPMAKKGNKNKLRLGYVSPDFRNHAVGVLIKDIFQHHNRQKFEVYCYNLTTEDELTATIKANCDQYTDISLMSSVDAAAKINQDEIDILIDLAGYTTYCRPEIFALQPAPIQCSYLGFPGTMGAKFIQYILADKTLIPPELTQYYTEQVIYLPHAFVGSSMEVSQKPITRAEFNLPENAFVFCSFNRPAKISPQVFQVWMEILQAVPNSVLWLYADDSLITQENLQRETVGAGLATNHDTNHNLNIKTRPNPDANIKTRLIFASKLPHPEYLARYQLADLLLDTFNYNAGATAVGALAMGLPVLTLQGKTYASSMGASICHAAGLEEMVCQTGAEYREKAINFGNHPETLPKLRPNLPLFDLPQFVANLETGYEQMWQQQQKKTNQITYQQINNLTWAKTLQFNALTYPSIHKHWRAKTQRGNLLGILALKENETIGLVLAETYDNQNKQITEVLSFFVKPEYRNQGIGINLLQHLQKSLATEIKIAYKVTDITTTALEPILRRLGWEKPKTTFLLAKTTTEKIAQAPWLDQYPLPEKFTIFPWVEITPTELEELKQLNYPPSLSPLTQDSRLEPLNSLGLRYDGKVIGWCLTHRVDQQTIRYSTMYVEPPFQKMGRGIALIAAALKLQINSNIPYYKYAVAADNQPMLRFTQKHLAPYCSSMTESRQSVWSFQPRGHPSESYIYFKQ</sequence>
<protein>
    <recommendedName>
        <fullName evidence="3">protein O-GlcNAc transferase</fullName>
        <ecNumber evidence="3">2.4.1.255</ecNumber>
    </recommendedName>
</protein>
<comment type="caution">
    <text evidence="10">The sequence shown here is derived from an EMBL/GenBank/DDBJ whole genome shotgun (WGS) entry which is preliminary data.</text>
</comment>
<dbReference type="Proteomes" id="UP000767446">
    <property type="component" value="Unassembled WGS sequence"/>
</dbReference>
<dbReference type="Pfam" id="PF00583">
    <property type="entry name" value="Acetyltransf_1"/>
    <property type="match status" value="2"/>
</dbReference>
<dbReference type="Pfam" id="PF13181">
    <property type="entry name" value="TPR_8"/>
    <property type="match status" value="1"/>
</dbReference>
<dbReference type="Pfam" id="PF16261">
    <property type="entry name" value="DUF4915"/>
    <property type="match status" value="1"/>
</dbReference>
<dbReference type="InterPro" id="IPR000182">
    <property type="entry name" value="GNAT_dom"/>
</dbReference>
<dbReference type="CDD" id="cd04301">
    <property type="entry name" value="NAT_SF"/>
    <property type="match status" value="2"/>
</dbReference>
<dbReference type="InterPro" id="IPR019734">
    <property type="entry name" value="TPR_rpt"/>
</dbReference>
<name>A0A941GX35_9CHRO</name>
<evidence type="ECO:0000256" key="5">
    <source>
        <dbReference type="ARBA" id="ARBA00022679"/>
    </source>
</evidence>
<evidence type="ECO:0000256" key="4">
    <source>
        <dbReference type="ARBA" id="ARBA00022676"/>
    </source>
</evidence>
<dbReference type="PROSITE" id="PS50005">
    <property type="entry name" value="TPR"/>
    <property type="match status" value="5"/>
</dbReference>
<proteinExistence type="inferred from homology"/>
<dbReference type="GO" id="GO:0006493">
    <property type="term" value="P:protein O-linked glycosylation"/>
    <property type="evidence" value="ECO:0007669"/>
    <property type="project" value="InterPro"/>
</dbReference>
<dbReference type="Gene3D" id="3.40.630.30">
    <property type="match status" value="2"/>
</dbReference>
<evidence type="ECO:0000259" key="9">
    <source>
        <dbReference type="PROSITE" id="PS51186"/>
    </source>
</evidence>
<dbReference type="Pfam" id="PF13414">
    <property type="entry name" value="TPR_11"/>
    <property type="match status" value="1"/>
</dbReference>
<dbReference type="GO" id="GO:0016747">
    <property type="term" value="F:acyltransferase activity, transferring groups other than amino-acyl groups"/>
    <property type="evidence" value="ECO:0007669"/>
    <property type="project" value="InterPro"/>
</dbReference>
<keyword evidence="5" id="KW-0808">Transferase</keyword>
<dbReference type="Pfam" id="PF13844">
    <property type="entry name" value="Glyco_transf_41"/>
    <property type="match status" value="2"/>
</dbReference>
<dbReference type="PROSITE" id="PS50293">
    <property type="entry name" value="TPR_REGION"/>
    <property type="match status" value="3"/>
</dbReference>
<reference evidence="10" key="1">
    <citation type="submission" date="2021-02" db="EMBL/GenBank/DDBJ databases">
        <title>Metagenome analyses of Stigonema ocellatum DSM 106950, Chlorogloea purpurea SAG 13.99 and Gomphosphaeria aponina DSM 107014.</title>
        <authorList>
            <person name="Marter P."/>
            <person name="Huang S."/>
        </authorList>
    </citation>
    <scope>NUCLEOTIDE SEQUENCE</scope>
    <source>
        <strain evidence="10">JP213</strain>
    </source>
</reference>